<accession>A0A814T3B8</accession>
<proteinExistence type="predicted"/>
<feature type="non-terminal residue" evidence="2">
    <location>
        <position position="1"/>
    </location>
</feature>
<protein>
    <submittedName>
        <fullName evidence="2">Uncharacterized protein</fullName>
    </submittedName>
</protein>
<feature type="region of interest" description="Disordered" evidence="1">
    <location>
        <begin position="1"/>
        <end position="21"/>
    </location>
</feature>
<evidence type="ECO:0000313" key="3">
    <source>
        <dbReference type="Proteomes" id="UP000663889"/>
    </source>
</evidence>
<reference evidence="2" key="1">
    <citation type="submission" date="2021-02" db="EMBL/GenBank/DDBJ databases">
        <authorList>
            <person name="Nowell W R."/>
        </authorList>
    </citation>
    <scope>NUCLEOTIDE SEQUENCE</scope>
</reference>
<dbReference type="AlphaFoldDB" id="A0A814T3B8"/>
<gene>
    <name evidence="2" type="ORF">SEV965_LOCUS18732</name>
</gene>
<evidence type="ECO:0000256" key="1">
    <source>
        <dbReference type="SAM" id="MobiDB-lite"/>
    </source>
</evidence>
<evidence type="ECO:0000313" key="2">
    <source>
        <dbReference type="EMBL" id="CAF1156465.1"/>
    </source>
</evidence>
<organism evidence="2 3">
    <name type="scientific">Rotaria sordida</name>
    <dbReference type="NCBI Taxonomy" id="392033"/>
    <lineage>
        <taxon>Eukaryota</taxon>
        <taxon>Metazoa</taxon>
        <taxon>Spiralia</taxon>
        <taxon>Gnathifera</taxon>
        <taxon>Rotifera</taxon>
        <taxon>Eurotatoria</taxon>
        <taxon>Bdelloidea</taxon>
        <taxon>Philodinida</taxon>
        <taxon>Philodinidae</taxon>
        <taxon>Rotaria</taxon>
    </lineage>
</organism>
<comment type="caution">
    <text evidence="2">The sequence shown here is derived from an EMBL/GenBank/DDBJ whole genome shotgun (WGS) entry which is preliminary data.</text>
</comment>
<sequence length="35" mass="3874">NHNITSFIEHDSGLSENELNQTTIESIQPKCSSIS</sequence>
<dbReference type="EMBL" id="CAJNOU010001130">
    <property type="protein sequence ID" value="CAF1156465.1"/>
    <property type="molecule type" value="Genomic_DNA"/>
</dbReference>
<name>A0A814T3B8_9BILA</name>
<dbReference type="Proteomes" id="UP000663889">
    <property type="component" value="Unassembled WGS sequence"/>
</dbReference>